<keyword evidence="2" id="KW-1185">Reference proteome</keyword>
<dbReference type="RefSeq" id="XP_069307808.1">
    <property type="nucleotide sequence ID" value="XM_069449968.1"/>
</dbReference>
<evidence type="ECO:0000313" key="1">
    <source>
        <dbReference type="EMBL" id="KAL1797224.1"/>
    </source>
</evidence>
<name>A0ABR3UNR0_9PLEO</name>
<comment type="caution">
    <text evidence="1">The sequence shown here is derived from an EMBL/GenBank/DDBJ whole genome shotgun (WGS) entry which is preliminary data.</text>
</comment>
<dbReference type="Proteomes" id="UP001578633">
    <property type="component" value="Chromosome 3"/>
</dbReference>
<evidence type="ECO:0000313" key="2">
    <source>
        <dbReference type="Proteomes" id="UP001578633"/>
    </source>
</evidence>
<organism evidence="1 2">
    <name type="scientific">Alternaria dauci</name>
    <dbReference type="NCBI Taxonomy" id="48095"/>
    <lineage>
        <taxon>Eukaryota</taxon>
        <taxon>Fungi</taxon>
        <taxon>Dikarya</taxon>
        <taxon>Ascomycota</taxon>
        <taxon>Pezizomycotina</taxon>
        <taxon>Dothideomycetes</taxon>
        <taxon>Pleosporomycetidae</taxon>
        <taxon>Pleosporales</taxon>
        <taxon>Pleosporineae</taxon>
        <taxon>Pleosporaceae</taxon>
        <taxon>Alternaria</taxon>
        <taxon>Alternaria sect. Porri</taxon>
    </lineage>
</organism>
<reference evidence="1 2" key="1">
    <citation type="submission" date="2024-09" db="EMBL/GenBank/DDBJ databases">
        <title>T2T genomes of carrot and Alternaria dauci and their utility for understanding host-pathogen interaction during carrot leaf blight disease.</title>
        <authorList>
            <person name="Liu W."/>
            <person name="Xu S."/>
            <person name="Ou C."/>
            <person name="Liu X."/>
            <person name="Zhuang F."/>
            <person name="Deng X.W."/>
        </authorList>
    </citation>
    <scope>NUCLEOTIDE SEQUENCE [LARGE SCALE GENOMIC DNA]</scope>
    <source>
        <strain evidence="1 2">A2016</strain>
    </source>
</reference>
<accession>A0ABR3UNR0</accession>
<gene>
    <name evidence="1" type="ORF">ACET3X_003830</name>
</gene>
<protein>
    <submittedName>
        <fullName evidence="1">Uncharacterized protein</fullName>
    </submittedName>
</protein>
<sequence>MIPGVLTTPLEQNTIVTPKAHVSAAPSVPVAARQNSVSDELNAMDDLDSNIFVASANDPQDPQARYREYRLQEDLLSCIQQYGVDPALIKDQSSIGTTSVKDVRFTQCQQALVQCTQKALDEHELSSASWPIADPLERPVLRTNMLQRGMVKCLRVAASDTKKVFSLSDMTEEEFNAYGTVAMCNKHLVLCLEDISGLYDDKVAQWDEDHPQ</sequence>
<proteinExistence type="predicted"/>
<dbReference type="GeneID" id="96084152"/>
<dbReference type="EMBL" id="JBHGVX010000003">
    <property type="protein sequence ID" value="KAL1797224.1"/>
    <property type="molecule type" value="Genomic_DNA"/>
</dbReference>